<reference evidence="1 2" key="1">
    <citation type="submission" date="2016-02" db="EMBL/GenBank/DDBJ databases">
        <title>Gardnerella vaginalis Subgroups Defined by cpn60 Sequencing and Sialidase Activity in Isolates from Canada, Belgium and Kenya.</title>
        <authorList>
            <person name="Schellenberg J."/>
            <person name="Paramel Jayaprakash T."/>
            <person name="Withana Gamage N."/>
            <person name="Patterson M.H."/>
            <person name="Vaneechoutte M."/>
            <person name="Hill J.E."/>
        </authorList>
    </citation>
    <scope>NUCLEOTIDE SEQUENCE [LARGE SCALE GENOMIC DNA]</scope>
    <source>
        <strain evidence="1 2">N160</strain>
    </source>
</reference>
<dbReference type="EMBL" id="LSLH01000001">
    <property type="protein sequence ID" value="RFD75731.1"/>
    <property type="molecule type" value="Genomic_DNA"/>
</dbReference>
<evidence type="ECO:0000313" key="1">
    <source>
        <dbReference type="EMBL" id="RFD75731.1"/>
    </source>
</evidence>
<keyword evidence="2" id="KW-1185">Reference proteome</keyword>
<organism evidence="1 2">
    <name type="scientific">Gardnerella vaginalis</name>
    <dbReference type="NCBI Taxonomy" id="2702"/>
    <lineage>
        <taxon>Bacteria</taxon>
        <taxon>Bacillati</taxon>
        <taxon>Actinomycetota</taxon>
        <taxon>Actinomycetes</taxon>
        <taxon>Bifidobacteriales</taxon>
        <taxon>Bifidobacteriaceae</taxon>
        <taxon>Gardnerella</taxon>
    </lineage>
</organism>
<sequence>MPVISRFYGIVIRMYFASAEHNPPHIHAIYGNYVAALDIQLCKVIDGYLPKRAECMVIEWIKFHKDELITMWNTQEFKKIEPLS</sequence>
<dbReference type="InterPro" id="IPR025427">
    <property type="entry name" value="DUF4160"/>
</dbReference>
<dbReference type="Proteomes" id="UP000258888">
    <property type="component" value="Unassembled WGS sequence"/>
</dbReference>
<comment type="caution">
    <text evidence="1">The sequence shown here is derived from an EMBL/GenBank/DDBJ whole genome shotgun (WGS) entry which is preliminary data.</text>
</comment>
<proteinExistence type="predicted"/>
<dbReference type="RefSeq" id="WP_165844139.1">
    <property type="nucleotide sequence ID" value="NZ_CP160093.1"/>
</dbReference>
<gene>
    <name evidence="1" type="ORF">AXE76_03595</name>
</gene>
<accession>A0A3E1IRW4</accession>
<dbReference type="AlphaFoldDB" id="A0A3E1IRW4"/>
<evidence type="ECO:0000313" key="2">
    <source>
        <dbReference type="Proteomes" id="UP000258888"/>
    </source>
</evidence>
<dbReference type="Pfam" id="PF13711">
    <property type="entry name" value="DUF4160"/>
    <property type="match status" value="1"/>
</dbReference>
<protein>
    <recommendedName>
        <fullName evidence="3">DUF4160 domain-containing protein</fullName>
    </recommendedName>
</protein>
<name>A0A3E1IRW4_GARVA</name>
<evidence type="ECO:0008006" key="3">
    <source>
        <dbReference type="Google" id="ProtNLM"/>
    </source>
</evidence>